<keyword evidence="3" id="KW-1185">Reference proteome</keyword>
<dbReference type="PANTHER" id="PTHR33164:SF99">
    <property type="entry name" value="MARR FAMILY REGULATORY PROTEIN"/>
    <property type="match status" value="1"/>
</dbReference>
<reference evidence="2 3" key="1">
    <citation type="journal article" date="2023" name="Microbiol. Spectr.">
        <title>Symbiosis of Carpenter Bees with Uncharacterized Lactic Acid Bacteria Showing NAD Auxotrophy.</title>
        <authorList>
            <person name="Kawasaki S."/>
            <person name="Ozawa K."/>
            <person name="Mori T."/>
            <person name="Yamamoto A."/>
            <person name="Ito M."/>
            <person name="Ohkuma M."/>
            <person name="Sakamoto M."/>
            <person name="Matsutani M."/>
        </authorList>
    </citation>
    <scope>NUCLEOTIDE SEQUENCE [LARGE SCALE GENOMIC DNA]</scope>
    <source>
        <strain evidence="2 3">Kim32-2</strain>
    </source>
</reference>
<dbReference type="Pfam" id="PF12802">
    <property type="entry name" value="MarR_2"/>
    <property type="match status" value="1"/>
</dbReference>
<protein>
    <submittedName>
        <fullName evidence="2">MarR family transcriptional regulator</fullName>
    </submittedName>
</protein>
<dbReference type="InterPro" id="IPR036390">
    <property type="entry name" value="WH_DNA-bd_sf"/>
</dbReference>
<dbReference type="RefSeq" id="WP_317638190.1">
    <property type="nucleotide sequence ID" value="NZ_AP026803.1"/>
</dbReference>
<dbReference type="SMART" id="SM00347">
    <property type="entry name" value="HTH_MARR"/>
    <property type="match status" value="1"/>
</dbReference>
<dbReference type="InterPro" id="IPR036388">
    <property type="entry name" value="WH-like_DNA-bd_sf"/>
</dbReference>
<accession>A0ABN6SN61</accession>
<dbReference type="InterPro" id="IPR000835">
    <property type="entry name" value="HTH_MarR-typ"/>
</dbReference>
<feature type="domain" description="HTH marR-type" evidence="1">
    <location>
        <begin position="16"/>
        <end position="117"/>
    </location>
</feature>
<dbReference type="SUPFAM" id="SSF46785">
    <property type="entry name" value="Winged helix' DNA-binding domain"/>
    <property type="match status" value="1"/>
</dbReference>
<evidence type="ECO:0000313" key="2">
    <source>
        <dbReference type="EMBL" id="BDR60492.1"/>
    </source>
</evidence>
<dbReference type="Gene3D" id="1.10.10.10">
    <property type="entry name" value="Winged helix-like DNA-binding domain superfamily/Winged helix DNA-binding domain"/>
    <property type="match status" value="1"/>
</dbReference>
<name>A0ABN6SN61_9LACO</name>
<dbReference type="InterPro" id="IPR039422">
    <property type="entry name" value="MarR/SlyA-like"/>
</dbReference>
<organism evidence="2 3">
    <name type="scientific">Lactobacillus xylocopicola</name>
    <dbReference type="NCBI Taxonomy" id="2976676"/>
    <lineage>
        <taxon>Bacteria</taxon>
        <taxon>Bacillati</taxon>
        <taxon>Bacillota</taxon>
        <taxon>Bacilli</taxon>
        <taxon>Lactobacillales</taxon>
        <taxon>Lactobacillaceae</taxon>
        <taxon>Lactobacillus</taxon>
    </lineage>
</organism>
<gene>
    <name evidence="2" type="ORF">KIM322_07530</name>
</gene>
<sequence length="139" mass="15786">MDILSFSTIAENIKKEISHRCGLNLSQTRILLYFQQNNNTALKMGDLATYLKISLSTLSRQLQQKKTMELVTITRSETDSSKTVALNQAGLKKVAELKKTLTEIEKTLFASSTDQEVTEFNRIFNILLNKTASQNHFKQ</sequence>
<dbReference type="Proteomes" id="UP001321741">
    <property type="component" value="Chromosome"/>
</dbReference>
<dbReference type="EMBL" id="AP026803">
    <property type="protein sequence ID" value="BDR60492.1"/>
    <property type="molecule type" value="Genomic_DNA"/>
</dbReference>
<evidence type="ECO:0000259" key="1">
    <source>
        <dbReference type="SMART" id="SM00347"/>
    </source>
</evidence>
<proteinExistence type="predicted"/>
<evidence type="ECO:0000313" key="3">
    <source>
        <dbReference type="Proteomes" id="UP001321741"/>
    </source>
</evidence>
<dbReference type="PANTHER" id="PTHR33164">
    <property type="entry name" value="TRANSCRIPTIONAL REGULATOR, MARR FAMILY"/>
    <property type="match status" value="1"/>
</dbReference>